<feature type="region of interest" description="Disordered" evidence="1">
    <location>
        <begin position="20"/>
        <end position="434"/>
    </location>
</feature>
<organism evidence="2 3">
    <name type="scientific">Talaromyces stipitatus (strain ATCC 10500 / CBS 375.48 / QM 6759 / NRRL 1006)</name>
    <name type="common">Penicillium stipitatum</name>
    <dbReference type="NCBI Taxonomy" id="441959"/>
    <lineage>
        <taxon>Eukaryota</taxon>
        <taxon>Fungi</taxon>
        <taxon>Dikarya</taxon>
        <taxon>Ascomycota</taxon>
        <taxon>Pezizomycotina</taxon>
        <taxon>Eurotiomycetes</taxon>
        <taxon>Eurotiomycetidae</taxon>
        <taxon>Eurotiales</taxon>
        <taxon>Trichocomaceae</taxon>
        <taxon>Talaromyces</taxon>
        <taxon>Talaromyces sect. Talaromyces</taxon>
    </lineage>
</organism>
<dbReference type="AlphaFoldDB" id="B8MII1"/>
<feature type="compositionally biased region" description="Low complexity" evidence="1">
    <location>
        <begin position="274"/>
        <end position="285"/>
    </location>
</feature>
<name>B8MII1_TALSN</name>
<evidence type="ECO:0000313" key="3">
    <source>
        <dbReference type="Proteomes" id="UP000001745"/>
    </source>
</evidence>
<accession>B8MII1</accession>
<feature type="compositionally biased region" description="Low complexity" evidence="1">
    <location>
        <begin position="185"/>
        <end position="200"/>
    </location>
</feature>
<dbReference type="OMA" id="QAHESRM"/>
<dbReference type="STRING" id="441959.B8MII1"/>
<dbReference type="eggNOG" id="ENOG502S8Z8">
    <property type="taxonomic scope" value="Eukaryota"/>
</dbReference>
<dbReference type="InParanoid" id="B8MII1"/>
<evidence type="ECO:0000313" key="2">
    <source>
        <dbReference type="EMBL" id="EED15073.1"/>
    </source>
</evidence>
<proteinExistence type="predicted"/>
<reference evidence="3" key="1">
    <citation type="journal article" date="2015" name="Genome Announc.">
        <title>Genome sequence of the AIDS-associated pathogen Penicillium marneffei (ATCC18224) and its near taxonomic relative Talaromyces stipitatus (ATCC10500).</title>
        <authorList>
            <person name="Nierman W.C."/>
            <person name="Fedorova-Abrams N.D."/>
            <person name="Andrianopoulos A."/>
        </authorList>
    </citation>
    <scope>NUCLEOTIDE SEQUENCE [LARGE SCALE GENOMIC DNA]</scope>
    <source>
        <strain evidence="3">ATCC 10500 / CBS 375.48 / QM 6759 / NRRL 1006</strain>
    </source>
</reference>
<feature type="compositionally biased region" description="Low complexity" evidence="1">
    <location>
        <begin position="223"/>
        <end position="241"/>
    </location>
</feature>
<dbReference type="GeneID" id="8099499"/>
<dbReference type="RefSeq" id="XP_002485026.1">
    <property type="nucleotide sequence ID" value="XM_002484981.1"/>
</dbReference>
<evidence type="ECO:0008006" key="4">
    <source>
        <dbReference type="Google" id="ProtNLM"/>
    </source>
</evidence>
<dbReference type="EMBL" id="EQ962657">
    <property type="protein sequence ID" value="EED15073.1"/>
    <property type="molecule type" value="Genomic_DNA"/>
</dbReference>
<feature type="compositionally biased region" description="Low complexity" evidence="1">
    <location>
        <begin position="93"/>
        <end position="103"/>
    </location>
</feature>
<feature type="compositionally biased region" description="Polar residues" evidence="1">
    <location>
        <begin position="248"/>
        <end position="260"/>
    </location>
</feature>
<feature type="compositionally biased region" description="Basic and acidic residues" evidence="1">
    <location>
        <begin position="304"/>
        <end position="339"/>
    </location>
</feature>
<keyword evidence="3" id="KW-1185">Reference proteome</keyword>
<dbReference type="Proteomes" id="UP000001745">
    <property type="component" value="Unassembled WGS sequence"/>
</dbReference>
<feature type="compositionally biased region" description="Polar residues" evidence="1">
    <location>
        <begin position="340"/>
        <end position="359"/>
    </location>
</feature>
<dbReference type="VEuPathDB" id="FungiDB:TSTA_045350"/>
<dbReference type="OrthoDB" id="5424692at2759"/>
<evidence type="ECO:0000256" key="1">
    <source>
        <dbReference type="SAM" id="MobiDB-lite"/>
    </source>
</evidence>
<feature type="compositionally biased region" description="Basic residues" evidence="1">
    <location>
        <begin position="37"/>
        <end position="49"/>
    </location>
</feature>
<feature type="compositionally biased region" description="Polar residues" evidence="1">
    <location>
        <begin position="291"/>
        <end position="302"/>
    </location>
</feature>
<feature type="compositionally biased region" description="Pro residues" evidence="1">
    <location>
        <begin position="395"/>
        <end position="405"/>
    </location>
</feature>
<feature type="compositionally biased region" description="Low complexity" evidence="1">
    <location>
        <begin position="360"/>
        <end position="374"/>
    </location>
</feature>
<protein>
    <recommendedName>
        <fullName evidence="4">Serine/arginine repetitive matrix protein 1</fullName>
    </recommendedName>
</protein>
<feature type="compositionally biased region" description="Basic and acidic residues" evidence="1">
    <location>
        <begin position="261"/>
        <end position="271"/>
    </location>
</feature>
<dbReference type="HOGENOM" id="CLU_024585_0_0_1"/>
<sequence length="545" mass="61014">MYPSVVSCCSTEEEDLEIMRFEERRGGESYRPSSRYSRSRSPSRVRRPRSPPPPHGPRNRSPPRLGADTWAPRCHPSERYRSRSPPGFHRSRSPPYRQPQRARSPLRPRSPRRDRPPSPIRSWRSRSPYNQRSSYDLSIRGVGDNFRSPYSARSPRRDRPLSPPGRRADISPPPRSAFKERESYGRPPARSRSPYRGGRSPRVDSIQGNRTLSPAKRPSSGYASALNSASTSRRSSPPASNDRLRVTASGQGSRSPAQDASSRRVANDDITKASSLSSTVSPSSSEFEKGVSTSTTAAQQAPSEARDRTTTDSRRPDRSRSPRSLREGTVSDDRLRDSRSNTLRNSQDRNLPTAPSATILQSSQSRSSNVSLLSAPTRPRGATGYPSRDSTWPASPTPRRAPPTPHASHTPHGPPTGPRNRFAYSPPVHDVHRTPSYRHSNIVSANNPRGTKVNHLASLPTIMNGGRLLPLVYDFQIEKRLMNLKADEEKLVEHVVEKQLLKRQGLKDWDRLQRESALNALRSELAEIHLQRMTEEDRLEGSVAF</sequence>
<gene>
    <name evidence="2" type="ORF">TSTA_045350</name>
</gene>